<keyword evidence="2" id="KW-1185">Reference proteome</keyword>
<sequence>CCGGRENSEAPTAVRIEAWGARSSTSTLGLGFVGDSKPRASPWKASGGGGLLWWLKDRGKGKNEFTSSRQTRWRKGLACRAVEEEIGQWQGGGRHGRREKARFDLGKGVLPEGEVGLEEEEGKRVTTTAVACKEGQRRPALVS</sequence>
<evidence type="ECO:0000313" key="1">
    <source>
        <dbReference type="EnsemblPlants" id="OGLUM04G17690.1"/>
    </source>
</evidence>
<reference evidence="1" key="1">
    <citation type="submission" date="2015-04" db="UniProtKB">
        <authorList>
            <consortium name="EnsemblPlants"/>
        </authorList>
    </citation>
    <scope>IDENTIFICATION</scope>
</reference>
<evidence type="ECO:0008006" key="3">
    <source>
        <dbReference type="Google" id="ProtNLM"/>
    </source>
</evidence>
<reference evidence="1" key="2">
    <citation type="submission" date="2018-05" db="EMBL/GenBank/DDBJ databases">
        <title>OgluRS3 (Oryza glumaepatula Reference Sequence Version 3).</title>
        <authorList>
            <person name="Zhang J."/>
            <person name="Kudrna D."/>
            <person name="Lee S."/>
            <person name="Talag J."/>
            <person name="Welchert J."/>
            <person name="Wing R.A."/>
        </authorList>
    </citation>
    <scope>NUCLEOTIDE SEQUENCE [LARGE SCALE GENOMIC DNA]</scope>
</reference>
<proteinExistence type="predicted"/>
<evidence type="ECO:0000313" key="2">
    <source>
        <dbReference type="Proteomes" id="UP000026961"/>
    </source>
</evidence>
<dbReference type="AlphaFoldDB" id="A0A0D9ZMR4"/>
<dbReference type="Gramene" id="OGLUM04G17690.1">
    <property type="protein sequence ID" value="OGLUM04G17690.1"/>
    <property type="gene ID" value="OGLUM04G17690"/>
</dbReference>
<protein>
    <recommendedName>
        <fullName evidence="3">DUF834 domain-containing protein</fullName>
    </recommendedName>
</protein>
<organism evidence="1">
    <name type="scientific">Oryza glumipatula</name>
    <dbReference type="NCBI Taxonomy" id="40148"/>
    <lineage>
        <taxon>Eukaryota</taxon>
        <taxon>Viridiplantae</taxon>
        <taxon>Streptophyta</taxon>
        <taxon>Embryophyta</taxon>
        <taxon>Tracheophyta</taxon>
        <taxon>Spermatophyta</taxon>
        <taxon>Magnoliopsida</taxon>
        <taxon>Liliopsida</taxon>
        <taxon>Poales</taxon>
        <taxon>Poaceae</taxon>
        <taxon>BOP clade</taxon>
        <taxon>Oryzoideae</taxon>
        <taxon>Oryzeae</taxon>
        <taxon>Oryzinae</taxon>
        <taxon>Oryza</taxon>
    </lineage>
</organism>
<accession>A0A0D9ZMR4</accession>
<dbReference type="HOGENOM" id="CLU_1811166_0_0_1"/>
<dbReference type="EnsemblPlants" id="OGLUM04G17690.1">
    <property type="protein sequence ID" value="OGLUM04G17690.1"/>
    <property type="gene ID" value="OGLUM04G17690"/>
</dbReference>
<dbReference type="Proteomes" id="UP000026961">
    <property type="component" value="Chromosome 4"/>
</dbReference>
<name>A0A0D9ZMR4_9ORYZ</name>